<evidence type="ECO:0000256" key="1">
    <source>
        <dbReference type="SAM" id="MobiDB-lite"/>
    </source>
</evidence>
<comment type="caution">
    <text evidence="3">The sequence shown here is derived from an EMBL/GenBank/DDBJ whole genome shotgun (WGS) entry which is preliminary data.</text>
</comment>
<organism evidence="3 4">
    <name type="scientific">Tricholomella constricta</name>
    <dbReference type="NCBI Taxonomy" id="117010"/>
    <lineage>
        <taxon>Eukaryota</taxon>
        <taxon>Fungi</taxon>
        <taxon>Dikarya</taxon>
        <taxon>Basidiomycota</taxon>
        <taxon>Agaricomycotina</taxon>
        <taxon>Agaricomycetes</taxon>
        <taxon>Agaricomycetidae</taxon>
        <taxon>Agaricales</taxon>
        <taxon>Tricholomatineae</taxon>
        <taxon>Lyophyllaceae</taxon>
        <taxon>Tricholomella</taxon>
    </lineage>
</organism>
<dbReference type="GO" id="GO:0005778">
    <property type="term" value="C:peroxisomal membrane"/>
    <property type="evidence" value="ECO:0007669"/>
    <property type="project" value="UniProtKB-ARBA"/>
</dbReference>
<evidence type="ECO:0000313" key="3">
    <source>
        <dbReference type="EMBL" id="KAF5370242.1"/>
    </source>
</evidence>
<dbReference type="InterPro" id="IPR010482">
    <property type="entry name" value="TECPR1-like_DysF"/>
</dbReference>
<evidence type="ECO:0000259" key="2">
    <source>
        <dbReference type="Pfam" id="PF06398"/>
    </source>
</evidence>
<sequence>MESSHVPPPACITRDDDAAVDPARRRLSSKSRFPRFLSLPNLKGSNPAPTKKPKGQVNPVAQSTDAQGPAKLIILNSANLDTSDEYTDKYEWAIVYENQRGMTLFSIPYYSRLSLLPSDPPAFTIPNASPKREQRSITLAGYPLPDGTWRWVSKCWMIDMRSDSGEVQHDGFEYNWMFRTHKWSADVGALSAGGWVRRRRWIRLMMRPAKRKPGHRGDGLSDQSTSIISTVTGLTDGRRQSVGSSLPPSIVSPDSELLDNLMSVDEAWVEDDVEGNWSKCRLLMKRLGRDGRKLELWTTWLSQYHLEHRHAYEEMSEKGKARQKQWTEDDMPMPSEMADVNRSTCFLDQLRVPAKEDLILVLRVHGSELLQSFVYPDSRAKFLTMLGSAGLLPELNIGLGIGSGASEMDFWSYTNILVDKFPVLASREDLLSIQETRQL</sequence>
<gene>
    <name evidence="3" type="ORF">D9615_010074</name>
</gene>
<feature type="compositionally biased region" description="Pro residues" evidence="1">
    <location>
        <begin position="1"/>
        <end position="10"/>
    </location>
</feature>
<accession>A0A8H5GSC7</accession>
<name>A0A8H5GSC7_9AGAR</name>
<dbReference type="Pfam" id="PF06398">
    <property type="entry name" value="Pex24p"/>
    <property type="match status" value="1"/>
</dbReference>
<feature type="domain" description="TECPR1-like DysF" evidence="2">
    <location>
        <begin position="79"/>
        <end position="203"/>
    </location>
</feature>
<protein>
    <recommendedName>
        <fullName evidence="2">TECPR1-like DysF domain-containing protein</fullName>
    </recommendedName>
</protein>
<dbReference type="GO" id="GO:0007031">
    <property type="term" value="P:peroxisome organization"/>
    <property type="evidence" value="ECO:0007669"/>
    <property type="project" value="UniProtKB-ARBA"/>
</dbReference>
<dbReference type="EMBL" id="JAACJP010000053">
    <property type="protein sequence ID" value="KAF5370242.1"/>
    <property type="molecule type" value="Genomic_DNA"/>
</dbReference>
<feature type="region of interest" description="Disordered" evidence="1">
    <location>
        <begin position="1"/>
        <end position="63"/>
    </location>
</feature>
<dbReference type="OrthoDB" id="72441at2759"/>
<reference evidence="3 4" key="1">
    <citation type="journal article" date="2020" name="ISME J.">
        <title>Uncovering the hidden diversity of litter-decomposition mechanisms in mushroom-forming fungi.</title>
        <authorList>
            <person name="Floudas D."/>
            <person name="Bentzer J."/>
            <person name="Ahren D."/>
            <person name="Johansson T."/>
            <person name="Persson P."/>
            <person name="Tunlid A."/>
        </authorList>
    </citation>
    <scope>NUCLEOTIDE SEQUENCE [LARGE SCALE GENOMIC DNA]</scope>
    <source>
        <strain evidence="3 4">CBS 661.87</strain>
    </source>
</reference>
<dbReference type="AlphaFoldDB" id="A0A8H5GSC7"/>
<evidence type="ECO:0000313" key="4">
    <source>
        <dbReference type="Proteomes" id="UP000565441"/>
    </source>
</evidence>
<dbReference type="Proteomes" id="UP000565441">
    <property type="component" value="Unassembled WGS sequence"/>
</dbReference>
<keyword evidence="4" id="KW-1185">Reference proteome</keyword>
<proteinExistence type="predicted"/>